<organism evidence="1 2">
    <name type="scientific">Deinococcus knuensis</name>
    <dbReference type="NCBI Taxonomy" id="1837380"/>
    <lineage>
        <taxon>Bacteria</taxon>
        <taxon>Thermotogati</taxon>
        <taxon>Deinococcota</taxon>
        <taxon>Deinococci</taxon>
        <taxon>Deinococcales</taxon>
        <taxon>Deinococcaceae</taxon>
        <taxon>Deinococcus</taxon>
    </lineage>
</organism>
<sequence>MIFRTFEVSCEGVKLISVVAGGKGSDETAGAFERIGINEREWLGHIGAGAKDDLDAPKMSMLVMGSGQHVTEGKASSCGVL</sequence>
<evidence type="ECO:0000313" key="1">
    <source>
        <dbReference type="EMBL" id="GGS43794.1"/>
    </source>
</evidence>
<protein>
    <submittedName>
        <fullName evidence="1">Uncharacterized protein</fullName>
    </submittedName>
</protein>
<dbReference type="EMBL" id="BMQO01000039">
    <property type="protein sequence ID" value="GGS43794.1"/>
    <property type="molecule type" value="Genomic_DNA"/>
</dbReference>
<keyword evidence="2" id="KW-1185">Reference proteome</keyword>
<reference evidence="2" key="1">
    <citation type="journal article" date="2019" name="Int. J. Syst. Evol. Microbiol.">
        <title>The Global Catalogue of Microorganisms (GCM) 10K type strain sequencing project: providing services to taxonomists for standard genome sequencing and annotation.</title>
        <authorList>
            <consortium name="The Broad Institute Genomics Platform"/>
            <consortium name="The Broad Institute Genome Sequencing Center for Infectious Disease"/>
            <person name="Wu L."/>
            <person name="Ma J."/>
        </authorList>
    </citation>
    <scope>NUCLEOTIDE SEQUENCE [LARGE SCALE GENOMIC DNA]</scope>
    <source>
        <strain evidence="2">JCM 31406</strain>
    </source>
</reference>
<comment type="caution">
    <text evidence="1">The sequence shown here is derived from an EMBL/GenBank/DDBJ whole genome shotgun (WGS) entry which is preliminary data.</text>
</comment>
<name>A0ABQ2SZV9_9DEIO</name>
<gene>
    <name evidence="1" type="ORF">GCM10008961_38480</name>
</gene>
<dbReference type="Proteomes" id="UP000620633">
    <property type="component" value="Unassembled WGS sequence"/>
</dbReference>
<evidence type="ECO:0000313" key="2">
    <source>
        <dbReference type="Proteomes" id="UP000620633"/>
    </source>
</evidence>
<proteinExistence type="predicted"/>
<accession>A0ABQ2SZV9</accession>